<name>A0A154UY27_9MICO</name>
<dbReference type="InterPro" id="IPR002656">
    <property type="entry name" value="Acyl_transf_3_dom"/>
</dbReference>
<feature type="transmembrane region" description="Helical" evidence="1">
    <location>
        <begin position="184"/>
        <end position="208"/>
    </location>
</feature>
<dbReference type="STRING" id="31965.AWH51_15155"/>
<dbReference type="GO" id="GO:0016020">
    <property type="term" value="C:membrane"/>
    <property type="evidence" value="ECO:0007669"/>
    <property type="project" value="TreeGrafter"/>
</dbReference>
<feature type="transmembrane region" description="Helical" evidence="1">
    <location>
        <begin position="159"/>
        <end position="178"/>
    </location>
</feature>
<dbReference type="AlphaFoldDB" id="A0A154UY27"/>
<keyword evidence="1" id="KW-0812">Transmembrane</keyword>
<feature type="transmembrane region" description="Helical" evidence="1">
    <location>
        <begin position="280"/>
        <end position="299"/>
    </location>
</feature>
<reference evidence="3 4" key="1">
    <citation type="submission" date="2016-01" db="EMBL/GenBank/DDBJ databases">
        <title>Draft genome sequence of Clavibacter michiganensis subsp. tessellarius DOAB 609.</title>
        <authorList>
            <person name="Tambong J.T."/>
        </authorList>
    </citation>
    <scope>NUCLEOTIDE SEQUENCE [LARGE SCALE GENOMIC DNA]</scope>
    <source>
        <strain evidence="3 4">DOAB 609</strain>
    </source>
</reference>
<dbReference type="Proteomes" id="UP000076218">
    <property type="component" value="Unassembled WGS sequence"/>
</dbReference>
<keyword evidence="1" id="KW-1133">Transmembrane helix</keyword>
<feature type="transmembrane region" description="Helical" evidence="1">
    <location>
        <begin position="69"/>
        <end position="95"/>
    </location>
</feature>
<evidence type="ECO:0000313" key="4">
    <source>
        <dbReference type="Proteomes" id="UP000076218"/>
    </source>
</evidence>
<dbReference type="Pfam" id="PF01757">
    <property type="entry name" value="Acyl_transf_3"/>
    <property type="match status" value="1"/>
</dbReference>
<dbReference type="GO" id="GO:0016747">
    <property type="term" value="F:acyltransferase activity, transferring groups other than amino-acyl groups"/>
    <property type="evidence" value="ECO:0007669"/>
    <property type="project" value="InterPro"/>
</dbReference>
<accession>A0A154UY27</accession>
<evidence type="ECO:0000313" key="3">
    <source>
        <dbReference type="EMBL" id="KZC94040.1"/>
    </source>
</evidence>
<feature type="transmembrane region" description="Helical" evidence="1">
    <location>
        <begin position="248"/>
        <end position="268"/>
    </location>
</feature>
<dbReference type="GO" id="GO:0000271">
    <property type="term" value="P:polysaccharide biosynthetic process"/>
    <property type="evidence" value="ECO:0007669"/>
    <property type="project" value="TreeGrafter"/>
</dbReference>
<dbReference type="PANTHER" id="PTHR23028">
    <property type="entry name" value="ACETYLTRANSFERASE"/>
    <property type="match status" value="1"/>
</dbReference>
<evidence type="ECO:0000256" key="1">
    <source>
        <dbReference type="SAM" id="Phobius"/>
    </source>
</evidence>
<comment type="caution">
    <text evidence="3">The sequence shown here is derived from an EMBL/GenBank/DDBJ whole genome shotgun (WGS) entry which is preliminary data.</text>
</comment>
<proteinExistence type="predicted"/>
<dbReference type="InterPro" id="IPR050879">
    <property type="entry name" value="Acyltransferase_3"/>
</dbReference>
<feature type="domain" description="Acyltransferase 3" evidence="2">
    <location>
        <begin position="26"/>
        <end position="308"/>
    </location>
</feature>
<keyword evidence="1" id="KW-0472">Membrane</keyword>
<feature type="transmembrane region" description="Helical" evidence="1">
    <location>
        <begin position="28"/>
        <end position="48"/>
    </location>
</feature>
<sequence>MVVEHFRLVLYGLFPSAQEVIGPWVRSGFLGVEIFFVLSGFIIAYNYADRFATPSWSGYRAFLELRFARIYPVHLFTLLAMLALVLGARILGVALSADGGYTPLSFAVNLLNAQTVFGLSAWNGPAWSISAEFAAYLAFPLIAIGLVRLRTAASGFGAAALLVVVGAAAMLAAGALVIDSPSAFLLIWLRIAFEFTAGCCLFAGWRWLGDRRFGWGWDVTAAVSVLALAVALASIGVEGTQPLSTLPVIALFVLACAGATGPVGRLLGSRLLLWGGRISYSVYMTHFIVLMVLGALLPVGRFADAGTGVKLAILVGHYAVVVAVGAACYHLVEEPARKAVRSRISRRSRGPAVRP</sequence>
<dbReference type="EMBL" id="LQXA01000050">
    <property type="protein sequence ID" value="KZC94040.1"/>
    <property type="molecule type" value="Genomic_DNA"/>
</dbReference>
<organism evidence="3 4">
    <name type="scientific">Clavibacter tessellarius</name>
    <dbReference type="NCBI Taxonomy" id="31965"/>
    <lineage>
        <taxon>Bacteria</taxon>
        <taxon>Bacillati</taxon>
        <taxon>Actinomycetota</taxon>
        <taxon>Actinomycetes</taxon>
        <taxon>Micrococcales</taxon>
        <taxon>Microbacteriaceae</taxon>
        <taxon>Clavibacter</taxon>
    </lineage>
</organism>
<protein>
    <recommendedName>
        <fullName evidence="2">Acyltransferase 3 domain-containing protein</fullName>
    </recommendedName>
</protein>
<feature type="transmembrane region" description="Helical" evidence="1">
    <location>
        <begin position="215"/>
        <end position="236"/>
    </location>
</feature>
<evidence type="ECO:0000259" key="2">
    <source>
        <dbReference type="Pfam" id="PF01757"/>
    </source>
</evidence>
<feature type="transmembrane region" description="Helical" evidence="1">
    <location>
        <begin position="126"/>
        <end position="147"/>
    </location>
</feature>
<gene>
    <name evidence="3" type="ORF">AWH51_15155</name>
</gene>
<dbReference type="PANTHER" id="PTHR23028:SF131">
    <property type="entry name" value="BLR2367 PROTEIN"/>
    <property type="match status" value="1"/>
</dbReference>
<feature type="transmembrane region" description="Helical" evidence="1">
    <location>
        <begin position="311"/>
        <end position="332"/>
    </location>
</feature>